<dbReference type="GO" id="GO:0006355">
    <property type="term" value="P:regulation of DNA-templated transcription"/>
    <property type="evidence" value="ECO:0007669"/>
    <property type="project" value="InterPro"/>
</dbReference>
<dbReference type="PROSITE" id="PS50110">
    <property type="entry name" value="RESPONSE_REGULATORY"/>
    <property type="match status" value="1"/>
</dbReference>
<evidence type="ECO:0000313" key="4">
    <source>
        <dbReference type="EMBL" id="MBV7274507.1"/>
    </source>
</evidence>
<gene>
    <name evidence="4" type="ORF">I6U48_16565</name>
</gene>
<dbReference type="InterPro" id="IPR001867">
    <property type="entry name" value="OmpR/PhoB-type_DNA-bd"/>
</dbReference>
<keyword evidence="2" id="KW-0597">Phosphoprotein</keyword>
<sequence>MLKAMVIEDEALTNEHTCRLLRNENIEAVGYTNSYEAFDNINIYKPDVLFLDIEMPEMDGLSLAENAYAAGYAGEIVFITAYDQYALDAFRVSALDYLLKPIMLEELNRSIERVKKRRTANLYNKSSNPNKKIRISLFGDILLYIGESNTSIRWMTSKSAEIFAFMLLQKGDTKISKWQLMDEIWSDKDQHKADINLRSTISRLNKTLRENDIDISITCIGNGYKLCINELNVEVDAFKLEDIVFDNTQISDKNFECYDSIISSYTPILEEFNSEWCYEAREIYHRYFINGAKKLLKYYESIAAEPLKMLKIIEIIIKYEPYDEDIRKFALKLHYAIGGKKSVKKYYLEYSDFIKNELQIDPSYSIKKLYNRILNT</sequence>
<dbReference type="AlphaFoldDB" id="A0A949WW81"/>
<dbReference type="RefSeq" id="WP_218321573.1">
    <property type="nucleotide sequence ID" value="NZ_JAEEGC010000085.1"/>
</dbReference>
<dbReference type="PANTHER" id="PTHR35807">
    <property type="entry name" value="TRANSCRIPTIONAL REGULATOR REDD-RELATED"/>
    <property type="match status" value="1"/>
</dbReference>
<feature type="domain" description="Response regulatory" evidence="3">
    <location>
        <begin position="3"/>
        <end position="115"/>
    </location>
</feature>
<reference evidence="4" key="1">
    <citation type="submission" date="2020-12" db="EMBL/GenBank/DDBJ databases">
        <title>Clostridium thailandense sp. nov., a novel acetogenic bacterium isolated from peat land soil in Thailand.</title>
        <authorList>
            <person name="Chaikitkaew S."/>
            <person name="Birkeland N.K."/>
        </authorList>
    </citation>
    <scope>NUCLEOTIDE SEQUENCE</scope>
    <source>
        <strain evidence="4">PL3</strain>
    </source>
</reference>
<organism evidence="4 5">
    <name type="scientific">Clostridium thailandense</name>
    <dbReference type="NCBI Taxonomy" id="2794346"/>
    <lineage>
        <taxon>Bacteria</taxon>
        <taxon>Bacillati</taxon>
        <taxon>Bacillota</taxon>
        <taxon>Clostridia</taxon>
        <taxon>Eubacteriales</taxon>
        <taxon>Clostridiaceae</taxon>
        <taxon>Clostridium</taxon>
    </lineage>
</organism>
<name>A0A949WW81_9CLOT</name>
<feature type="modified residue" description="4-aspartylphosphate" evidence="2">
    <location>
        <position position="52"/>
    </location>
</feature>
<dbReference type="GO" id="GO:0000160">
    <property type="term" value="P:phosphorelay signal transduction system"/>
    <property type="evidence" value="ECO:0007669"/>
    <property type="project" value="InterPro"/>
</dbReference>
<dbReference type="InterPro" id="IPR001789">
    <property type="entry name" value="Sig_transdc_resp-reg_receiver"/>
</dbReference>
<proteinExistence type="predicted"/>
<dbReference type="Pfam" id="PF00072">
    <property type="entry name" value="Response_reg"/>
    <property type="match status" value="1"/>
</dbReference>
<dbReference type="SMART" id="SM00448">
    <property type="entry name" value="REC"/>
    <property type="match status" value="1"/>
</dbReference>
<dbReference type="Proteomes" id="UP000694308">
    <property type="component" value="Unassembled WGS sequence"/>
</dbReference>
<comment type="caution">
    <text evidence="4">The sequence shown here is derived from an EMBL/GenBank/DDBJ whole genome shotgun (WGS) entry which is preliminary data.</text>
</comment>
<dbReference type="SMART" id="SM00862">
    <property type="entry name" value="Trans_reg_C"/>
    <property type="match status" value="1"/>
</dbReference>
<evidence type="ECO:0000256" key="1">
    <source>
        <dbReference type="ARBA" id="ARBA00023125"/>
    </source>
</evidence>
<keyword evidence="1" id="KW-0238">DNA-binding</keyword>
<evidence type="ECO:0000259" key="3">
    <source>
        <dbReference type="PROSITE" id="PS50110"/>
    </source>
</evidence>
<evidence type="ECO:0000256" key="2">
    <source>
        <dbReference type="PROSITE-ProRule" id="PRU00169"/>
    </source>
</evidence>
<evidence type="ECO:0000313" key="5">
    <source>
        <dbReference type="Proteomes" id="UP000694308"/>
    </source>
</evidence>
<keyword evidence="5" id="KW-1185">Reference proteome</keyword>
<accession>A0A949WW81</accession>
<dbReference type="EMBL" id="JAEEGC010000085">
    <property type="protein sequence ID" value="MBV7274507.1"/>
    <property type="molecule type" value="Genomic_DNA"/>
</dbReference>
<dbReference type="InterPro" id="IPR051677">
    <property type="entry name" value="AfsR-DnrI-RedD_regulator"/>
</dbReference>
<protein>
    <submittedName>
        <fullName evidence="4">Response regulator</fullName>
    </submittedName>
</protein>
<dbReference type="PANTHER" id="PTHR35807:SF2">
    <property type="entry name" value="TRANSCRIPTIONAL ACTIVATOR DOMAIN"/>
    <property type="match status" value="1"/>
</dbReference>
<dbReference type="GO" id="GO:0003677">
    <property type="term" value="F:DNA binding"/>
    <property type="evidence" value="ECO:0007669"/>
    <property type="project" value="UniProtKB-KW"/>
</dbReference>